<dbReference type="InterPro" id="IPR015760">
    <property type="entry name" value="TIF_IF2"/>
</dbReference>
<feature type="compositionally biased region" description="Basic and acidic residues" evidence="10">
    <location>
        <begin position="127"/>
        <end position="213"/>
    </location>
</feature>
<dbReference type="CDD" id="cd03692">
    <property type="entry name" value="mtIF2_IVc"/>
    <property type="match status" value="1"/>
</dbReference>
<dbReference type="Pfam" id="PF11987">
    <property type="entry name" value="IF-2"/>
    <property type="match status" value="1"/>
</dbReference>
<dbReference type="FunFam" id="2.40.30.10:FF:000008">
    <property type="entry name" value="Translation initiation factor IF-2"/>
    <property type="match status" value="1"/>
</dbReference>
<dbReference type="InterPro" id="IPR044145">
    <property type="entry name" value="IF2_II"/>
</dbReference>
<evidence type="ECO:0000313" key="12">
    <source>
        <dbReference type="EMBL" id="VFJ42431.1"/>
    </source>
</evidence>
<dbReference type="EMBL" id="CAADEX010000001">
    <property type="protein sequence ID" value="VFJ42431.1"/>
    <property type="molecule type" value="Genomic_DNA"/>
</dbReference>
<evidence type="ECO:0000256" key="1">
    <source>
        <dbReference type="ARBA" id="ARBA00007733"/>
    </source>
</evidence>
<evidence type="ECO:0000256" key="7">
    <source>
        <dbReference type="ARBA" id="ARBA00023134"/>
    </source>
</evidence>
<dbReference type="Gene3D" id="2.40.30.10">
    <property type="entry name" value="Translation factors"/>
    <property type="match status" value="2"/>
</dbReference>
<keyword evidence="4 8" id="KW-0396">Initiation factor</keyword>
<dbReference type="CDD" id="cd03702">
    <property type="entry name" value="IF2_mtIF2_II"/>
    <property type="match status" value="1"/>
</dbReference>
<dbReference type="GO" id="GO:0003743">
    <property type="term" value="F:translation initiation factor activity"/>
    <property type="evidence" value="ECO:0007669"/>
    <property type="project" value="UniProtKB-UniRule"/>
</dbReference>
<comment type="similarity">
    <text evidence="1 8 9">Belongs to the TRAFAC class translation factor GTPase superfamily. Classic translation factor GTPase family. IF-2 subfamily.</text>
</comment>
<dbReference type="InterPro" id="IPR000178">
    <property type="entry name" value="TF_IF2_bacterial-like"/>
</dbReference>
<evidence type="ECO:0000256" key="9">
    <source>
        <dbReference type="RuleBase" id="RU000644"/>
    </source>
</evidence>
<accession>A0A450RTF3</accession>
<dbReference type="InterPro" id="IPR013575">
    <property type="entry name" value="IF2_assoc_dom_bac"/>
</dbReference>
<dbReference type="AlphaFoldDB" id="A0A450RTF3"/>
<dbReference type="FunFam" id="3.40.50.10050:FF:000001">
    <property type="entry name" value="Translation initiation factor IF-2"/>
    <property type="match status" value="1"/>
</dbReference>
<dbReference type="HAMAP" id="MF_00100_B">
    <property type="entry name" value="IF_2_B"/>
    <property type="match status" value="1"/>
</dbReference>
<proteinExistence type="inferred from homology"/>
<dbReference type="Gene3D" id="3.40.50.10050">
    <property type="entry name" value="Translation initiation factor IF- 2, domain 3"/>
    <property type="match status" value="1"/>
</dbReference>
<dbReference type="FunFam" id="2.40.30.10:FF:000007">
    <property type="entry name" value="Translation initiation factor IF-2"/>
    <property type="match status" value="1"/>
</dbReference>
<dbReference type="NCBIfam" id="TIGR00231">
    <property type="entry name" value="small_GTP"/>
    <property type="match status" value="1"/>
</dbReference>
<dbReference type="InterPro" id="IPR027417">
    <property type="entry name" value="P-loop_NTPase"/>
</dbReference>
<dbReference type="SUPFAM" id="SSF46955">
    <property type="entry name" value="Putative DNA-binding domain"/>
    <property type="match status" value="1"/>
</dbReference>
<evidence type="ECO:0000256" key="3">
    <source>
        <dbReference type="ARBA" id="ARBA00022490"/>
    </source>
</evidence>
<evidence type="ECO:0000256" key="8">
    <source>
        <dbReference type="HAMAP-Rule" id="MF_00100"/>
    </source>
</evidence>
<dbReference type="SUPFAM" id="SSF50447">
    <property type="entry name" value="Translation proteins"/>
    <property type="match status" value="2"/>
</dbReference>
<evidence type="ECO:0000256" key="2">
    <source>
        <dbReference type="ARBA" id="ARBA00020675"/>
    </source>
</evidence>
<dbReference type="Pfam" id="PF22042">
    <property type="entry name" value="EF-G_D2"/>
    <property type="match status" value="1"/>
</dbReference>
<sequence>MAEVTVRQLADVIGISVDRLLARLDEAGLSHRDPGEIINEGDKATLLLYLRQVHGKGDKEKTLQKKVTLKRKSVSEIKIQPSSPRTTGQRRVSTRSPGKTVTVEVRKRRTYQPEPTTTASEVAPVPKVEKPARTGVEEFAERSRMEEAKRALQVEAKQRHQEMEEQLRVEREEREHEEIRKKVEDRALEKERREANREAAARASEEDASRPETETGQPAPSPEQDSMVAGPDIRQKPQPDSGVKAEVIGQTAAATDSKAKPRTEPESARPSVFPQREEGAKNNAKDRGKEKGKGRSQDQAGRGERKELHVSGEKRGRRRKKTRGPRAAIIRTSERHGFERPTAPIVREVTVPETISVGELAQKMSVKATELIKAMMNLGTMVTINQVIDQETAAIVVEEMGHTVKLFKENAIEDALTQTMMTEEKRVSRAPVVTIMGHVDHGKTSLLDYIRRAKIAAGEAGGITQHIGAYHVEIPGGNITFLDTPGHAAFTAMRARGAKVTDIVVLVVAANDGVMPQTIEAIQHARAARVPLIVAVNKIDLEDANPDRVQQDLAVHDVIPESWGGNTIFVKVSAKTGEGVDNLLESILLQAEVMELMAPETGFASGVVIESRLDRGRGPVATILIQSGLLQKGDILLAGQEFGRIRGMFDERGKSVEKAVPSLPVEVLGLSGPPKAGEDAIVAPNERKAREIALFRQGKFREVRLAKQQATKLENVFEQMTEGNVATLNLIVKADVQGSVEALTDMLVKLSTDEVRVNVIAGGAGGISETDVNLAVASKAIIIGFNVRADAVARQVIEAEGVDVHYFSVIYDVTDTVRQSMNGLLKPEFKEEIIGIAQVRDVFRARKFGAIAGCMITEGMIKRSNPIRVLRDNVVIYQGELESLRHYAEDVSEAKMGTECGIGVKNYNDVKVGDQIEVYERVEVKRA</sequence>
<dbReference type="SUPFAM" id="SSF52540">
    <property type="entry name" value="P-loop containing nucleoside triphosphate hydrolases"/>
    <property type="match status" value="1"/>
</dbReference>
<keyword evidence="6 8" id="KW-0648">Protein biosynthesis</keyword>
<comment type="subcellular location">
    <subcellularLocation>
        <location evidence="8">Cytoplasm</location>
    </subcellularLocation>
</comment>
<name>A0A450RTF3_9GAMM</name>
<feature type="compositionally biased region" description="Basic residues" evidence="10">
    <location>
        <begin position="315"/>
        <end position="324"/>
    </location>
</feature>
<evidence type="ECO:0000256" key="10">
    <source>
        <dbReference type="SAM" id="MobiDB-lite"/>
    </source>
</evidence>
<dbReference type="Pfam" id="PF08364">
    <property type="entry name" value="IF2_assoc"/>
    <property type="match status" value="1"/>
</dbReference>
<organism evidence="12">
    <name type="scientific">Candidatus Kentrum sp. DK</name>
    <dbReference type="NCBI Taxonomy" id="2126562"/>
    <lineage>
        <taxon>Bacteria</taxon>
        <taxon>Pseudomonadati</taxon>
        <taxon>Pseudomonadota</taxon>
        <taxon>Gammaproteobacteria</taxon>
        <taxon>Candidatus Kentrum</taxon>
    </lineage>
</organism>
<dbReference type="InterPro" id="IPR000795">
    <property type="entry name" value="T_Tr_GTP-bd_dom"/>
</dbReference>
<dbReference type="Pfam" id="PF00009">
    <property type="entry name" value="GTP_EFTU"/>
    <property type="match status" value="1"/>
</dbReference>
<feature type="region of interest" description="Disordered" evidence="10">
    <location>
        <begin position="75"/>
        <end position="326"/>
    </location>
</feature>
<evidence type="ECO:0000313" key="13">
    <source>
        <dbReference type="EMBL" id="VFJ45494.1"/>
    </source>
</evidence>
<dbReference type="NCBIfam" id="TIGR00487">
    <property type="entry name" value="IF-2"/>
    <property type="match status" value="1"/>
</dbReference>
<dbReference type="EMBL" id="CAADEY010000011">
    <property type="protein sequence ID" value="VFJ45494.1"/>
    <property type="molecule type" value="Genomic_DNA"/>
</dbReference>
<evidence type="ECO:0000256" key="5">
    <source>
        <dbReference type="ARBA" id="ARBA00022741"/>
    </source>
</evidence>
<dbReference type="InterPro" id="IPR009061">
    <property type="entry name" value="DNA-bd_dom_put_sf"/>
</dbReference>
<feature type="compositionally biased region" description="Polar residues" evidence="10">
    <location>
        <begin position="80"/>
        <end position="99"/>
    </location>
</feature>
<feature type="compositionally biased region" description="Basic and acidic residues" evidence="10">
    <location>
        <begin position="257"/>
        <end position="267"/>
    </location>
</feature>
<dbReference type="GO" id="GO:0003924">
    <property type="term" value="F:GTPase activity"/>
    <property type="evidence" value="ECO:0007669"/>
    <property type="project" value="UniProtKB-UniRule"/>
</dbReference>
<protein>
    <recommendedName>
        <fullName evidence="2 8">Translation initiation factor IF-2</fullName>
    </recommendedName>
</protein>
<dbReference type="FunFam" id="3.40.50.300:FF:000019">
    <property type="entry name" value="Translation initiation factor IF-2"/>
    <property type="match status" value="1"/>
</dbReference>
<keyword evidence="5 8" id="KW-0547">Nucleotide-binding</keyword>
<evidence type="ECO:0000256" key="4">
    <source>
        <dbReference type="ARBA" id="ARBA00022540"/>
    </source>
</evidence>
<dbReference type="InterPro" id="IPR006847">
    <property type="entry name" value="IF2_N"/>
</dbReference>
<dbReference type="InterPro" id="IPR009000">
    <property type="entry name" value="Transl_B-barrel_sf"/>
</dbReference>
<feature type="domain" description="Tr-type G" evidence="11">
    <location>
        <begin position="428"/>
        <end position="600"/>
    </location>
</feature>
<feature type="binding site" evidence="8">
    <location>
        <begin position="437"/>
        <end position="444"/>
    </location>
    <ligand>
        <name>GTP</name>
        <dbReference type="ChEBI" id="CHEBI:37565"/>
    </ligand>
</feature>
<dbReference type="Gene3D" id="3.40.50.300">
    <property type="entry name" value="P-loop containing nucleotide triphosphate hydrolases"/>
    <property type="match status" value="1"/>
</dbReference>
<dbReference type="SUPFAM" id="SSF52156">
    <property type="entry name" value="Initiation factor IF2/eIF5b, domain 3"/>
    <property type="match status" value="1"/>
</dbReference>
<keyword evidence="3 8" id="KW-0963">Cytoplasm</keyword>
<feature type="compositionally biased region" description="Basic and acidic residues" evidence="10">
    <location>
        <begin position="275"/>
        <end position="314"/>
    </location>
</feature>
<dbReference type="InterPro" id="IPR005225">
    <property type="entry name" value="Small_GTP-bd"/>
</dbReference>
<dbReference type="GO" id="GO:0005829">
    <property type="term" value="C:cytosol"/>
    <property type="evidence" value="ECO:0007669"/>
    <property type="project" value="TreeGrafter"/>
</dbReference>
<dbReference type="PROSITE" id="PS51722">
    <property type="entry name" value="G_TR_2"/>
    <property type="match status" value="1"/>
</dbReference>
<dbReference type="InterPro" id="IPR053905">
    <property type="entry name" value="EF-G-like_DII"/>
</dbReference>
<dbReference type="PANTHER" id="PTHR43381">
    <property type="entry name" value="TRANSLATION INITIATION FACTOR IF-2-RELATED"/>
    <property type="match status" value="1"/>
</dbReference>
<keyword evidence="7 8" id="KW-0342">GTP-binding</keyword>
<dbReference type="Pfam" id="PF04760">
    <property type="entry name" value="IF2_N"/>
    <property type="match status" value="1"/>
</dbReference>
<dbReference type="InterPro" id="IPR023115">
    <property type="entry name" value="TIF_IF2_dom3"/>
</dbReference>
<feature type="binding site" evidence="8">
    <location>
        <begin position="537"/>
        <end position="540"/>
    </location>
    <ligand>
        <name>GTP</name>
        <dbReference type="ChEBI" id="CHEBI:37565"/>
    </ligand>
</feature>
<dbReference type="CDD" id="cd01887">
    <property type="entry name" value="IF2_eIF5B"/>
    <property type="match status" value="1"/>
</dbReference>
<evidence type="ECO:0000256" key="6">
    <source>
        <dbReference type="ARBA" id="ARBA00022917"/>
    </source>
</evidence>
<comment type="function">
    <text evidence="8 9">One of the essential components for the initiation of protein synthesis. Protects formylmethionyl-tRNA from spontaneous hydrolysis and promotes its binding to the 30S ribosomal subunits. Also involved in the hydrolysis of GTP during the formation of the 70S ribosomal complex.</text>
</comment>
<dbReference type="GO" id="GO:0005525">
    <property type="term" value="F:GTP binding"/>
    <property type="evidence" value="ECO:0007669"/>
    <property type="project" value="UniProtKB-KW"/>
</dbReference>
<evidence type="ECO:0000259" key="11">
    <source>
        <dbReference type="PROSITE" id="PS51722"/>
    </source>
</evidence>
<feature type="region of interest" description="G-domain" evidence="8">
    <location>
        <begin position="431"/>
        <end position="579"/>
    </location>
</feature>
<dbReference type="PANTHER" id="PTHR43381:SF5">
    <property type="entry name" value="TR-TYPE G DOMAIN-CONTAINING PROTEIN"/>
    <property type="match status" value="1"/>
</dbReference>
<feature type="binding site" evidence="8">
    <location>
        <begin position="483"/>
        <end position="487"/>
    </location>
    <ligand>
        <name>GTP</name>
        <dbReference type="ChEBI" id="CHEBI:37565"/>
    </ligand>
</feature>
<dbReference type="InterPro" id="IPR036925">
    <property type="entry name" value="TIF_IF2_dom3_sf"/>
</dbReference>
<gene>
    <name evidence="8" type="primary">infB</name>
    <name evidence="12" type="ORF">BECKDK2373B_GA0170837_100154</name>
    <name evidence="13" type="ORF">BECKDK2373C_GA0170839_101162</name>
</gene>
<reference evidence="12" key="1">
    <citation type="submission" date="2019-02" db="EMBL/GenBank/DDBJ databases">
        <authorList>
            <person name="Gruber-Vodicka R. H."/>
            <person name="Seah K. B. B."/>
        </authorList>
    </citation>
    <scope>NUCLEOTIDE SEQUENCE</scope>
    <source>
        <strain evidence="13">BECK_DK161</strain>
        <strain evidence="12">BECK_DK47</strain>
    </source>
</reference>
<dbReference type="Gene3D" id="3.30.56.50">
    <property type="entry name" value="Putative DNA-binding domain, N-terminal subdomain of bacterial translation initiation factor IF2"/>
    <property type="match status" value="1"/>
</dbReference>